<proteinExistence type="predicted"/>
<name>A0ABV0SAQ5_9TELE</name>
<evidence type="ECO:0000256" key="1">
    <source>
        <dbReference type="SAM" id="Phobius"/>
    </source>
</evidence>
<keyword evidence="1" id="KW-0812">Transmembrane</keyword>
<organism evidence="2 3">
    <name type="scientific">Xenoophorus captivus</name>
    <dbReference type="NCBI Taxonomy" id="1517983"/>
    <lineage>
        <taxon>Eukaryota</taxon>
        <taxon>Metazoa</taxon>
        <taxon>Chordata</taxon>
        <taxon>Craniata</taxon>
        <taxon>Vertebrata</taxon>
        <taxon>Euteleostomi</taxon>
        <taxon>Actinopterygii</taxon>
        <taxon>Neopterygii</taxon>
        <taxon>Teleostei</taxon>
        <taxon>Neoteleostei</taxon>
        <taxon>Acanthomorphata</taxon>
        <taxon>Ovalentaria</taxon>
        <taxon>Atherinomorphae</taxon>
        <taxon>Cyprinodontiformes</taxon>
        <taxon>Goodeidae</taxon>
        <taxon>Xenoophorus</taxon>
    </lineage>
</organism>
<accession>A0ABV0SAQ5</accession>
<evidence type="ECO:0000313" key="3">
    <source>
        <dbReference type="Proteomes" id="UP001434883"/>
    </source>
</evidence>
<keyword evidence="1" id="KW-0472">Membrane</keyword>
<protein>
    <submittedName>
        <fullName evidence="2">Uncharacterized protein</fullName>
    </submittedName>
</protein>
<keyword evidence="3" id="KW-1185">Reference proteome</keyword>
<keyword evidence="1" id="KW-1133">Transmembrane helix</keyword>
<gene>
    <name evidence="2" type="ORF">XENOCAPTIV_028061</name>
</gene>
<comment type="caution">
    <text evidence="2">The sequence shown here is derived from an EMBL/GenBank/DDBJ whole genome shotgun (WGS) entry which is preliminary data.</text>
</comment>
<feature type="transmembrane region" description="Helical" evidence="1">
    <location>
        <begin position="57"/>
        <end position="73"/>
    </location>
</feature>
<dbReference type="EMBL" id="JAHRIN010074737">
    <property type="protein sequence ID" value="MEQ2216981.1"/>
    <property type="molecule type" value="Genomic_DNA"/>
</dbReference>
<reference evidence="2 3" key="1">
    <citation type="submission" date="2021-06" db="EMBL/GenBank/DDBJ databases">
        <authorList>
            <person name="Palmer J.M."/>
        </authorList>
    </citation>
    <scope>NUCLEOTIDE SEQUENCE [LARGE SCALE GENOMIC DNA]</scope>
    <source>
        <strain evidence="2 3">XC_2019</strain>
        <tissue evidence="2">Muscle</tissue>
    </source>
</reference>
<feature type="non-terminal residue" evidence="2">
    <location>
        <position position="1"/>
    </location>
</feature>
<evidence type="ECO:0000313" key="2">
    <source>
        <dbReference type="EMBL" id="MEQ2216981.1"/>
    </source>
</evidence>
<sequence length="74" mass="8480">YQCGSVRHVPSLDSISCAVDGLHLQVTNLCSAHTETHKIIFYLALHGQKLLVPPVEMFYWTFIFKAVLFYLLRV</sequence>
<dbReference type="Proteomes" id="UP001434883">
    <property type="component" value="Unassembled WGS sequence"/>
</dbReference>